<protein>
    <submittedName>
        <fullName evidence="2">Uncharacterized protein</fullName>
    </submittedName>
</protein>
<evidence type="ECO:0000313" key="2">
    <source>
        <dbReference type="EMBL" id="GFR03537.1"/>
    </source>
</evidence>
<sequence>MLGAQGTRDGTKRVGVGKRSRSGVTGKTTRRENRRIVQQKIVDPKVMTAYGCGGALKNVIIPPTLSNDMFSTNPAQWSEVPKPIISCLV</sequence>
<dbReference type="Proteomes" id="UP000887116">
    <property type="component" value="Unassembled WGS sequence"/>
</dbReference>
<feature type="region of interest" description="Disordered" evidence="1">
    <location>
        <begin position="1"/>
        <end position="32"/>
    </location>
</feature>
<keyword evidence="3" id="KW-1185">Reference proteome</keyword>
<accession>A0A8X6LCJ5</accession>
<evidence type="ECO:0000256" key="1">
    <source>
        <dbReference type="SAM" id="MobiDB-lite"/>
    </source>
</evidence>
<organism evidence="2 3">
    <name type="scientific">Trichonephila clavata</name>
    <name type="common">Joro spider</name>
    <name type="synonym">Nephila clavata</name>
    <dbReference type="NCBI Taxonomy" id="2740835"/>
    <lineage>
        <taxon>Eukaryota</taxon>
        <taxon>Metazoa</taxon>
        <taxon>Ecdysozoa</taxon>
        <taxon>Arthropoda</taxon>
        <taxon>Chelicerata</taxon>
        <taxon>Arachnida</taxon>
        <taxon>Araneae</taxon>
        <taxon>Araneomorphae</taxon>
        <taxon>Entelegynae</taxon>
        <taxon>Araneoidea</taxon>
        <taxon>Nephilidae</taxon>
        <taxon>Trichonephila</taxon>
    </lineage>
</organism>
<evidence type="ECO:0000313" key="3">
    <source>
        <dbReference type="Proteomes" id="UP000887116"/>
    </source>
</evidence>
<dbReference type="AlphaFoldDB" id="A0A8X6LCJ5"/>
<name>A0A8X6LCJ5_TRICU</name>
<dbReference type="EMBL" id="BMAO01005729">
    <property type="protein sequence ID" value="GFR03537.1"/>
    <property type="molecule type" value="Genomic_DNA"/>
</dbReference>
<reference evidence="2" key="1">
    <citation type="submission" date="2020-07" db="EMBL/GenBank/DDBJ databases">
        <title>Multicomponent nature underlies the extraordinary mechanical properties of spider dragline silk.</title>
        <authorList>
            <person name="Kono N."/>
            <person name="Nakamura H."/>
            <person name="Mori M."/>
            <person name="Yoshida Y."/>
            <person name="Ohtoshi R."/>
            <person name="Malay A.D."/>
            <person name="Moran D.A.P."/>
            <person name="Tomita M."/>
            <person name="Numata K."/>
            <person name="Arakawa K."/>
        </authorList>
    </citation>
    <scope>NUCLEOTIDE SEQUENCE</scope>
</reference>
<gene>
    <name evidence="2" type="ORF">TNCT_389871</name>
</gene>
<proteinExistence type="predicted"/>
<comment type="caution">
    <text evidence="2">The sequence shown here is derived from an EMBL/GenBank/DDBJ whole genome shotgun (WGS) entry which is preliminary data.</text>
</comment>